<dbReference type="OrthoDB" id="9776634at2"/>
<dbReference type="InterPro" id="IPR027417">
    <property type="entry name" value="P-loop_NTPase"/>
</dbReference>
<dbReference type="Gene3D" id="3.40.50.300">
    <property type="entry name" value="P-loop containing nucleotide triphosphate hydrolases"/>
    <property type="match status" value="1"/>
</dbReference>
<dbReference type="InterPro" id="IPR002624">
    <property type="entry name" value="DCK/DGK"/>
</dbReference>
<reference evidence="1 2" key="1">
    <citation type="submission" date="2018-11" db="EMBL/GenBank/DDBJ databases">
        <authorList>
            <consortium name="Pathogen Informatics"/>
        </authorList>
    </citation>
    <scope>NUCLEOTIDE SEQUENCE [LARGE SCALE GENOMIC DNA]</scope>
    <source>
        <strain evidence="1 2">NCTC10327</strain>
    </source>
</reference>
<dbReference type="CDD" id="cd01673">
    <property type="entry name" value="dNK"/>
    <property type="match status" value="1"/>
</dbReference>
<dbReference type="Proteomes" id="UP000269974">
    <property type="component" value="Unassembled WGS sequence"/>
</dbReference>
<dbReference type="SUPFAM" id="SSF52540">
    <property type="entry name" value="P-loop containing nucleoside triphosphate hydrolases"/>
    <property type="match status" value="1"/>
</dbReference>
<dbReference type="InterPro" id="IPR050566">
    <property type="entry name" value="Deoxyribonucleoside_kinase"/>
</dbReference>
<dbReference type="RefSeq" id="WP_049619831.1">
    <property type="nucleotide sequence ID" value="NZ_LFUS01000027.1"/>
</dbReference>
<dbReference type="EMBL" id="UYIO01000001">
    <property type="protein sequence ID" value="VDG77282.1"/>
    <property type="molecule type" value="Genomic_DNA"/>
</dbReference>
<sequence length="211" mass="24897">MIVFAGVIGSGKTTYSQKLADSLGSEAFYESVDDNPILVKYYENPQRYAFALQIHFLNRRFRSIKDAFVHDNNVLDRSIYEDRIFTKVNTDSGNISEEEFAVYDSLLENMMEELEGMPKKAPDLLVYLDISLERELENIRRRGRPFEQIEHDPSLLDYYKTLRREYATWYESYDKSPKIRIDTDKYDVAKDADWAEVFSLIETKLREIREP</sequence>
<dbReference type="EC" id="2.7.1.113" evidence="1"/>
<name>A0A0K9ESH5_9ACTO</name>
<gene>
    <name evidence="1" type="ORF">NCTC10327_01894</name>
</gene>
<accession>A0A0K9ESH5</accession>
<dbReference type="Pfam" id="PF01712">
    <property type="entry name" value="dNK"/>
    <property type="match status" value="1"/>
</dbReference>
<dbReference type="InterPro" id="IPR031314">
    <property type="entry name" value="DNK_dom"/>
</dbReference>
<dbReference type="GO" id="GO:0005737">
    <property type="term" value="C:cytoplasm"/>
    <property type="evidence" value="ECO:0007669"/>
    <property type="project" value="TreeGrafter"/>
</dbReference>
<dbReference type="GO" id="GO:0005524">
    <property type="term" value="F:ATP binding"/>
    <property type="evidence" value="ECO:0007669"/>
    <property type="project" value="InterPro"/>
</dbReference>
<protein>
    <submittedName>
        <fullName evidence="1">DeoxyguanosIne kinase</fullName>
        <ecNumber evidence="1">2.7.1.113</ecNumber>
    </submittedName>
</protein>
<comment type="caution">
    <text evidence="1">The sequence shown here is derived from an EMBL/GenBank/DDBJ whole genome shotgun (WGS) entry which is preliminary data.</text>
</comment>
<evidence type="ECO:0000313" key="1">
    <source>
        <dbReference type="EMBL" id="VDG77282.1"/>
    </source>
</evidence>
<proteinExistence type="predicted"/>
<keyword evidence="1" id="KW-0418">Kinase</keyword>
<dbReference type="PANTHER" id="PTHR10513">
    <property type="entry name" value="DEOXYNUCLEOSIDE KINASE"/>
    <property type="match status" value="1"/>
</dbReference>
<evidence type="ECO:0000313" key="2">
    <source>
        <dbReference type="Proteomes" id="UP000269974"/>
    </source>
</evidence>
<dbReference type="GO" id="GO:0004138">
    <property type="term" value="F:deoxyguanosine kinase activity"/>
    <property type="evidence" value="ECO:0007669"/>
    <property type="project" value="UniProtKB-EC"/>
</dbReference>
<dbReference type="PANTHER" id="PTHR10513:SF35">
    <property type="entry name" value="DEOXYADENOSINE KINASE"/>
    <property type="match status" value="1"/>
</dbReference>
<dbReference type="PIRSF" id="PIRSF000705">
    <property type="entry name" value="DNK"/>
    <property type="match status" value="1"/>
</dbReference>
<dbReference type="STRING" id="1657.ACU20_05810"/>
<organism evidence="1 2">
    <name type="scientific">Actinobaculum suis</name>
    <dbReference type="NCBI Taxonomy" id="1657"/>
    <lineage>
        <taxon>Bacteria</taxon>
        <taxon>Bacillati</taxon>
        <taxon>Actinomycetota</taxon>
        <taxon>Actinomycetes</taxon>
        <taxon>Actinomycetales</taxon>
        <taxon>Actinomycetaceae</taxon>
        <taxon>Actinobaculum</taxon>
    </lineage>
</organism>
<dbReference type="AlphaFoldDB" id="A0A0K9ESH5"/>
<keyword evidence="1" id="KW-0808">Transferase</keyword>